<dbReference type="RefSeq" id="WP_252586013.1">
    <property type="nucleotide sequence ID" value="NZ_JAMWYS010000009.1"/>
</dbReference>
<gene>
    <name evidence="1" type="ORF">NF867_02740</name>
</gene>
<dbReference type="EMBL" id="JAMWYS010000009">
    <property type="protein sequence ID" value="MCO4291777.1"/>
    <property type="molecule type" value="Genomic_DNA"/>
</dbReference>
<keyword evidence="2" id="KW-1185">Reference proteome</keyword>
<accession>A0A9X2EZF3</accession>
<dbReference type="Proteomes" id="UP001155182">
    <property type="component" value="Unassembled WGS sequence"/>
</dbReference>
<organism evidence="1 2">
    <name type="scientific">Solitalea agri</name>
    <dbReference type="NCBI Taxonomy" id="2953739"/>
    <lineage>
        <taxon>Bacteria</taxon>
        <taxon>Pseudomonadati</taxon>
        <taxon>Bacteroidota</taxon>
        <taxon>Sphingobacteriia</taxon>
        <taxon>Sphingobacteriales</taxon>
        <taxon>Sphingobacteriaceae</taxon>
        <taxon>Solitalea</taxon>
    </lineage>
</organism>
<evidence type="ECO:0000313" key="2">
    <source>
        <dbReference type="Proteomes" id="UP001155182"/>
    </source>
</evidence>
<proteinExistence type="predicted"/>
<name>A0A9X2EZF3_9SPHI</name>
<reference evidence="1" key="1">
    <citation type="submission" date="2022-06" db="EMBL/GenBank/DDBJ databases">
        <title>Solitalea sp. MAHUQ-68 isolated from rhizospheric soil.</title>
        <authorList>
            <person name="Huq M.A."/>
        </authorList>
    </citation>
    <scope>NUCLEOTIDE SEQUENCE</scope>
    <source>
        <strain evidence="1">MAHUQ-68</strain>
    </source>
</reference>
<dbReference type="AlphaFoldDB" id="A0A9X2EZF3"/>
<sequence length="283" mass="32469">MNRDNILLRIGSILDELRTECRTLYVQPTVQVIDLELVEANANYLREHVQILRKIIEKENASTSTESSTIHELVKPSSINELLVKAEENTPRTEYKEEPRIDNSVKATLKMEQSPVVIEEISENELDVLPSPEVDEPVLPEVKVVEVKPDPQPEPILSVEEKIKKEEEAWAEINKRFQSKVPSLNDTISSTKKDKVEINTALKTPIGDLKKAIGLNDKFAFIKGLFNNSVESFENAIKELNACTNYNEANRYIEQQLAPKYDWINKPELQEQFNEIVKLRFIE</sequence>
<comment type="caution">
    <text evidence="1">The sequence shown here is derived from an EMBL/GenBank/DDBJ whole genome shotgun (WGS) entry which is preliminary data.</text>
</comment>
<protein>
    <submittedName>
        <fullName evidence="1">Uncharacterized protein</fullName>
    </submittedName>
</protein>
<evidence type="ECO:0000313" key="1">
    <source>
        <dbReference type="EMBL" id="MCO4291777.1"/>
    </source>
</evidence>